<reference evidence="10 11" key="1">
    <citation type="submission" date="2019-03" db="EMBL/GenBank/DDBJ databases">
        <title>Metabolic potential of uncultured bacteria and archaea associated with petroleum seepage in deep-sea sediments.</title>
        <authorList>
            <person name="Dong X."/>
            <person name="Hubert C."/>
        </authorList>
    </citation>
    <scope>NUCLEOTIDE SEQUENCE [LARGE SCALE GENOMIC DNA]</scope>
    <source>
        <strain evidence="10">E44_bin7</strain>
    </source>
</reference>
<organism evidence="10 11">
    <name type="scientific">Aerophobetes bacterium</name>
    <dbReference type="NCBI Taxonomy" id="2030807"/>
    <lineage>
        <taxon>Bacteria</taxon>
        <taxon>Candidatus Aerophobota</taxon>
    </lineage>
</organism>
<protein>
    <recommendedName>
        <fullName evidence="3">DNA-directed RNA polymerase subunit omega</fullName>
        <ecNumber evidence="2">2.7.7.6</ecNumber>
    </recommendedName>
    <alternativeName>
        <fullName evidence="8">Transcriptase subunit omega</fullName>
    </alternativeName>
</protein>
<accession>A0A523S142</accession>
<dbReference type="GO" id="GO:0003677">
    <property type="term" value="F:DNA binding"/>
    <property type="evidence" value="ECO:0007669"/>
    <property type="project" value="InterPro"/>
</dbReference>
<comment type="catalytic activity">
    <reaction evidence="9">
        <text>RNA(n) + a ribonucleoside 5'-triphosphate = RNA(n+1) + diphosphate</text>
        <dbReference type="Rhea" id="RHEA:21248"/>
        <dbReference type="Rhea" id="RHEA-COMP:14527"/>
        <dbReference type="Rhea" id="RHEA-COMP:17342"/>
        <dbReference type="ChEBI" id="CHEBI:33019"/>
        <dbReference type="ChEBI" id="CHEBI:61557"/>
        <dbReference type="ChEBI" id="CHEBI:140395"/>
        <dbReference type="EC" id="2.7.7.6"/>
    </reaction>
</comment>
<comment type="similarity">
    <text evidence="1">Belongs to the RNA polymerase subunit omega family.</text>
</comment>
<name>A0A523S142_UNCAE</name>
<dbReference type="Gene3D" id="3.90.940.10">
    <property type="match status" value="1"/>
</dbReference>
<keyword evidence="4 10" id="KW-0240">DNA-directed RNA polymerase</keyword>
<dbReference type="EC" id="2.7.7.6" evidence="2"/>
<evidence type="ECO:0000256" key="7">
    <source>
        <dbReference type="ARBA" id="ARBA00023163"/>
    </source>
</evidence>
<evidence type="ECO:0000256" key="2">
    <source>
        <dbReference type="ARBA" id="ARBA00012418"/>
    </source>
</evidence>
<evidence type="ECO:0000313" key="10">
    <source>
        <dbReference type="EMBL" id="TET11742.1"/>
    </source>
</evidence>
<evidence type="ECO:0000256" key="4">
    <source>
        <dbReference type="ARBA" id="ARBA00022478"/>
    </source>
</evidence>
<keyword evidence="5 10" id="KW-0808">Transferase</keyword>
<proteinExistence type="inferred from homology"/>
<dbReference type="Proteomes" id="UP000316360">
    <property type="component" value="Unassembled WGS sequence"/>
</dbReference>
<keyword evidence="6 10" id="KW-0548">Nucleotidyltransferase</keyword>
<dbReference type="InterPro" id="IPR003716">
    <property type="entry name" value="DNA-dir_RNA_pol_omega"/>
</dbReference>
<comment type="caution">
    <text evidence="10">The sequence shown here is derived from an EMBL/GenBank/DDBJ whole genome shotgun (WGS) entry which is preliminary data.</text>
</comment>
<dbReference type="NCBIfam" id="TIGR00690">
    <property type="entry name" value="rpoZ"/>
    <property type="match status" value="1"/>
</dbReference>
<sequence>MIKIFIDELLYKAGMDNKYRLTCLAIQRIKQLTKEKNKLELLGFKEKLPSTVLREIMEGKLKLEDFEKKNENK</sequence>
<dbReference type="InterPro" id="IPR006110">
    <property type="entry name" value="Pol_omega/Rpo6/RPB6"/>
</dbReference>
<evidence type="ECO:0000256" key="8">
    <source>
        <dbReference type="ARBA" id="ARBA00029924"/>
    </source>
</evidence>
<evidence type="ECO:0000256" key="5">
    <source>
        <dbReference type="ARBA" id="ARBA00022679"/>
    </source>
</evidence>
<dbReference type="AlphaFoldDB" id="A0A523S142"/>
<evidence type="ECO:0000256" key="6">
    <source>
        <dbReference type="ARBA" id="ARBA00022695"/>
    </source>
</evidence>
<dbReference type="SMART" id="SM01409">
    <property type="entry name" value="RNA_pol_Rpb6"/>
    <property type="match status" value="1"/>
</dbReference>
<evidence type="ECO:0000256" key="9">
    <source>
        <dbReference type="ARBA" id="ARBA00048552"/>
    </source>
</evidence>
<dbReference type="GO" id="GO:0006351">
    <property type="term" value="P:DNA-templated transcription"/>
    <property type="evidence" value="ECO:0007669"/>
    <property type="project" value="InterPro"/>
</dbReference>
<evidence type="ECO:0000256" key="3">
    <source>
        <dbReference type="ARBA" id="ARBA00013725"/>
    </source>
</evidence>
<dbReference type="GO" id="GO:0003899">
    <property type="term" value="F:DNA-directed RNA polymerase activity"/>
    <property type="evidence" value="ECO:0007669"/>
    <property type="project" value="UniProtKB-EC"/>
</dbReference>
<dbReference type="GO" id="GO:0000428">
    <property type="term" value="C:DNA-directed RNA polymerase complex"/>
    <property type="evidence" value="ECO:0007669"/>
    <property type="project" value="UniProtKB-KW"/>
</dbReference>
<gene>
    <name evidence="10" type="primary">rpoZ</name>
    <name evidence="10" type="ORF">E3J84_02495</name>
</gene>
<dbReference type="EMBL" id="SOKJ01000131">
    <property type="protein sequence ID" value="TET11742.1"/>
    <property type="molecule type" value="Genomic_DNA"/>
</dbReference>
<dbReference type="SUPFAM" id="SSF63562">
    <property type="entry name" value="RPB6/omega subunit-like"/>
    <property type="match status" value="1"/>
</dbReference>
<dbReference type="InterPro" id="IPR036161">
    <property type="entry name" value="RPB6/omega-like_sf"/>
</dbReference>
<evidence type="ECO:0000313" key="11">
    <source>
        <dbReference type="Proteomes" id="UP000316360"/>
    </source>
</evidence>
<evidence type="ECO:0000256" key="1">
    <source>
        <dbReference type="ARBA" id="ARBA00006711"/>
    </source>
</evidence>
<keyword evidence="7" id="KW-0804">Transcription</keyword>
<dbReference type="Pfam" id="PF01192">
    <property type="entry name" value="RNA_pol_Rpb6"/>
    <property type="match status" value="1"/>
</dbReference>